<reference evidence="2 3" key="1">
    <citation type="submission" date="2024-06" db="EMBL/GenBank/DDBJ databases">
        <title>Genomic Encyclopedia of Type Strains, Phase IV (KMG-IV): sequencing the most valuable type-strain genomes for metagenomic binning, comparative biology and taxonomic classification.</title>
        <authorList>
            <person name="Goeker M."/>
        </authorList>
    </citation>
    <scope>NUCLEOTIDE SEQUENCE [LARGE SCALE GENOMIC DNA]</scope>
    <source>
        <strain evidence="2 3">DSM 100124</strain>
    </source>
</reference>
<name>A0ABV2LI02_9BACL</name>
<evidence type="ECO:0000313" key="3">
    <source>
        <dbReference type="Proteomes" id="UP001549097"/>
    </source>
</evidence>
<keyword evidence="1" id="KW-1133">Transmembrane helix</keyword>
<gene>
    <name evidence="2" type="ORF">ABID52_001798</name>
</gene>
<comment type="caution">
    <text evidence="2">The sequence shown here is derived from an EMBL/GenBank/DDBJ whole genome shotgun (WGS) entry which is preliminary data.</text>
</comment>
<feature type="transmembrane region" description="Helical" evidence="1">
    <location>
        <begin position="61"/>
        <end position="83"/>
    </location>
</feature>
<dbReference type="EMBL" id="JBEPMP010000001">
    <property type="protein sequence ID" value="MET3728217.1"/>
    <property type="molecule type" value="Genomic_DNA"/>
</dbReference>
<dbReference type="Proteomes" id="UP001549097">
    <property type="component" value="Unassembled WGS sequence"/>
</dbReference>
<organism evidence="2 3">
    <name type="scientific">Fictibacillus halophilus</name>
    <dbReference type="NCBI Taxonomy" id="1610490"/>
    <lineage>
        <taxon>Bacteria</taxon>
        <taxon>Bacillati</taxon>
        <taxon>Bacillota</taxon>
        <taxon>Bacilli</taxon>
        <taxon>Bacillales</taxon>
        <taxon>Fictibacillaceae</taxon>
        <taxon>Fictibacillus</taxon>
    </lineage>
</organism>
<evidence type="ECO:0008006" key="4">
    <source>
        <dbReference type="Google" id="ProtNLM"/>
    </source>
</evidence>
<accession>A0ABV2LI02</accession>
<protein>
    <recommendedName>
        <fullName evidence="4">Amino acid transporter</fullName>
    </recommendedName>
</protein>
<keyword evidence="1" id="KW-0472">Membrane</keyword>
<evidence type="ECO:0000313" key="2">
    <source>
        <dbReference type="EMBL" id="MET3728217.1"/>
    </source>
</evidence>
<sequence>MDEEMKRVKKRIDKRLEQFANTNNSDRPFNDVMDHYGKIEGYPTKNLSKVNMKGLPLPIRILGYFFIGTMSVGMITVFLLSLFK</sequence>
<evidence type="ECO:0000256" key="1">
    <source>
        <dbReference type="SAM" id="Phobius"/>
    </source>
</evidence>
<proteinExistence type="predicted"/>
<keyword evidence="3" id="KW-1185">Reference proteome</keyword>
<keyword evidence="1" id="KW-0812">Transmembrane</keyword>
<dbReference type="RefSeq" id="WP_233096433.1">
    <property type="nucleotide sequence ID" value="NZ_JAEACF010000001.1"/>
</dbReference>